<dbReference type="InterPro" id="IPR003615">
    <property type="entry name" value="HNH_nuc"/>
</dbReference>
<keyword evidence="2" id="KW-0378">Hydrolase</keyword>
<gene>
    <name evidence="6" type="ORF">GJG86_07040</name>
</gene>
<dbReference type="RefSeq" id="WP_154333114.1">
    <property type="nucleotide sequence ID" value="NZ_VTFY01000004.1"/>
</dbReference>
<dbReference type="PANTHER" id="PTHR41286:SF1">
    <property type="entry name" value="HNH NUCLEASE YAJD-RELATED"/>
    <property type="match status" value="1"/>
</dbReference>
<keyword evidence="1" id="KW-0540">Nuclease</keyword>
<dbReference type="GO" id="GO:0008270">
    <property type="term" value="F:zinc ion binding"/>
    <property type="evidence" value="ECO:0007669"/>
    <property type="project" value="InterPro"/>
</dbReference>
<protein>
    <recommendedName>
        <fullName evidence="4">Putative HNH nuclease YajD</fullName>
    </recommendedName>
</protein>
<dbReference type="GO" id="GO:0016787">
    <property type="term" value="F:hydrolase activity"/>
    <property type="evidence" value="ECO:0007669"/>
    <property type="project" value="UniProtKB-KW"/>
</dbReference>
<keyword evidence="7" id="KW-1185">Reference proteome</keyword>
<sequence>MAKEFSDAFYHSGPWKRARREALIRDHGLCQHCAARGVVERAVMVHHVTELTPGNISDPRIATDLRNLVSLCDGCHKIIHGWTSAGRTRPGMAFDEDGNLVCVEETEHKFERR</sequence>
<organism evidence="6 7">
    <name type="scientific">Eggerthella guodeyinii</name>
    <dbReference type="NCBI Taxonomy" id="2690837"/>
    <lineage>
        <taxon>Bacteria</taxon>
        <taxon>Bacillati</taxon>
        <taxon>Actinomycetota</taxon>
        <taxon>Coriobacteriia</taxon>
        <taxon>Eggerthellales</taxon>
        <taxon>Eggerthellaceae</taxon>
        <taxon>Eggerthella</taxon>
    </lineage>
</organism>
<evidence type="ECO:0000313" key="6">
    <source>
        <dbReference type="EMBL" id="MRX82246.1"/>
    </source>
</evidence>
<dbReference type="AlphaFoldDB" id="A0A6N7RLW4"/>
<dbReference type="CDD" id="cd00085">
    <property type="entry name" value="HNHc"/>
    <property type="match status" value="1"/>
</dbReference>
<feature type="domain" description="HNH nuclease" evidence="5">
    <location>
        <begin position="17"/>
        <end position="77"/>
    </location>
</feature>
<reference evidence="7" key="1">
    <citation type="submission" date="2019-08" db="EMBL/GenBank/DDBJ databases">
        <title>Arthrobacter sp. nov., isolated from plateau pika and Tibetan wild ass.</title>
        <authorList>
            <person name="Ge Y."/>
        </authorList>
    </citation>
    <scope>NUCLEOTIDE SEQUENCE [LARGE SCALE GENOMIC DNA]</scope>
    <source>
        <strain evidence="7">HF-4214</strain>
    </source>
</reference>
<dbReference type="GO" id="GO:0005829">
    <property type="term" value="C:cytosol"/>
    <property type="evidence" value="ECO:0007669"/>
    <property type="project" value="TreeGrafter"/>
</dbReference>
<dbReference type="Pfam" id="PF01844">
    <property type="entry name" value="HNH"/>
    <property type="match status" value="1"/>
</dbReference>
<dbReference type="GO" id="GO:0003676">
    <property type="term" value="F:nucleic acid binding"/>
    <property type="evidence" value="ECO:0007669"/>
    <property type="project" value="InterPro"/>
</dbReference>
<accession>A0A6N7RLW4</accession>
<comment type="caution">
    <text evidence="6">The sequence shown here is derived from an EMBL/GenBank/DDBJ whole genome shotgun (WGS) entry which is preliminary data.</text>
</comment>
<dbReference type="SMART" id="SM00507">
    <property type="entry name" value="HNHc"/>
    <property type="match status" value="1"/>
</dbReference>
<evidence type="ECO:0000259" key="5">
    <source>
        <dbReference type="SMART" id="SM00507"/>
    </source>
</evidence>
<evidence type="ECO:0000256" key="2">
    <source>
        <dbReference type="ARBA" id="ARBA00022801"/>
    </source>
</evidence>
<dbReference type="InterPro" id="IPR002711">
    <property type="entry name" value="HNH"/>
</dbReference>
<dbReference type="PANTHER" id="PTHR41286">
    <property type="entry name" value="HNH NUCLEASE YAJD-RELATED"/>
    <property type="match status" value="1"/>
</dbReference>
<proteinExistence type="inferred from homology"/>
<dbReference type="Gene3D" id="1.10.30.50">
    <property type="match status" value="1"/>
</dbReference>
<name>A0A6N7RLW4_9ACTN</name>
<dbReference type="EMBL" id="VTFY01000004">
    <property type="protein sequence ID" value="MRX82246.1"/>
    <property type="molecule type" value="Genomic_DNA"/>
</dbReference>
<comment type="similarity">
    <text evidence="3">Belongs to the HNH nuclease family.</text>
</comment>
<keyword evidence="6" id="KW-0255">Endonuclease</keyword>
<evidence type="ECO:0000256" key="1">
    <source>
        <dbReference type="ARBA" id="ARBA00022722"/>
    </source>
</evidence>
<dbReference type="Proteomes" id="UP000438093">
    <property type="component" value="Unassembled WGS sequence"/>
</dbReference>
<dbReference type="GO" id="GO:0004519">
    <property type="term" value="F:endonuclease activity"/>
    <property type="evidence" value="ECO:0007669"/>
    <property type="project" value="UniProtKB-KW"/>
</dbReference>
<evidence type="ECO:0000313" key="7">
    <source>
        <dbReference type="Proteomes" id="UP000438093"/>
    </source>
</evidence>
<evidence type="ECO:0000256" key="3">
    <source>
        <dbReference type="ARBA" id="ARBA00038412"/>
    </source>
</evidence>
<evidence type="ECO:0000256" key="4">
    <source>
        <dbReference type="ARBA" id="ARBA00040194"/>
    </source>
</evidence>